<reference evidence="4 5" key="2">
    <citation type="submission" date="2018-11" db="EMBL/GenBank/DDBJ databases">
        <authorList>
            <consortium name="Pathogen Informatics"/>
        </authorList>
    </citation>
    <scope>NUCLEOTIDE SEQUENCE [LARGE SCALE GENOMIC DNA]</scope>
    <source>
        <strain evidence="4 5">NST_G2</strain>
    </source>
</reference>
<dbReference type="Gene3D" id="3.40.33.10">
    <property type="entry name" value="CAP"/>
    <property type="match status" value="1"/>
</dbReference>
<feature type="compositionally biased region" description="Pro residues" evidence="1">
    <location>
        <begin position="218"/>
        <end position="239"/>
    </location>
</feature>
<keyword evidence="2" id="KW-0732">Signal</keyword>
<dbReference type="OrthoDB" id="414826at2759"/>
<evidence type="ECO:0000256" key="2">
    <source>
        <dbReference type="SAM" id="SignalP"/>
    </source>
</evidence>
<organism evidence="6">
    <name type="scientific">Schistocephalus solidus</name>
    <name type="common">Tapeworm</name>
    <dbReference type="NCBI Taxonomy" id="70667"/>
    <lineage>
        <taxon>Eukaryota</taxon>
        <taxon>Metazoa</taxon>
        <taxon>Spiralia</taxon>
        <taxon>Lophotrochozoa</taxon>
        <taxon>Platyhelminthes</taxon>
        <taxon>Cestoda</taxon>
        <taxon>Eucestoda</taxon>
        <taxon>Diphyllobothriidea</taxon>
        <taxon>Diphyllobothriidae</taxon>
        <taxon>Schistocephalus</taxon>
    </lineage>
</organism>
<feature type="signal peptide" evidence="2">
    <location>
        <begin position="1"/>
        <end position="21"/>
    </location>
</feature>
<dbReference type="Proteomes" id="UP000275846">
    <property type="component" value="Unassembled WGS sequence"/>
</dbReference>
<dbReference type="WBParaSite" id="SSLN_0001363601-mRNA-1">
    <property type="protein sequence ID" value="SSLN_0001363601-mRNA-1"/>
    <property type="gene ID" value="SSLN_0001363601"/>
</dbReference>
<feature type="region of interest" description="Disordered" evidence="1">
    <location>
        <begin position="201"/>
        <end position="272"/>
    </location>
</feature>
<dbReference type="CDD" id="cd05380">
    <property type="entry name" value="CAP_euk"/>
    <property type="match status" value="1"/>
</dbReference>
<proteinExistence type="predicted"/>
<feature type="compositionally biased region" description="Basic and acidic residues" evidence="1">
    <location>
        <begin position="241"/>
        <end position="254"/>
    </location>
</feature>
<name>A0A183T9I5_SCHSO</name>
<dbReference type="Pfam" id="PF00188">
    <property type="entry name" value="CAP"/>
    <property type="match status" value="1"/>
</dbReference>
<evidence type="ECO:0000313" key="4">
    <source>
        <dbReference type="EMBL" id="VDL99518.1"/>
    </source>
</evidence>
<dbReference type="InterPro" id="IPR001283">
    <property type="entry name" value="CRISP-related"/>
</dbReference>
<gene>
    <name evidence="4" type="ORF">SSLN_LOCUS13133</name>
</gene>
<feature type="chain" id="PRO_5043141459" evidence="2">
    <location>
        <begin position="22"/>
        <end position="299"/>
    </location>
</feature>
<reference evidence="6" key="1">
    <citation type="submission" date="2016-06" db="UniProtKB">
        <authorList>
            <consortium name="WormBaseParasite"/>
        </authorList>
    </citation>
    <scope>IDENTIFICATION</scope>
</reference>
<dbReference type="AlphaFoldDB" id="A0A183T9I5"/>
<accession>A0A183T9I5</accession>
<dbReference type="InterPro" id="IPR035940">
    <property type="entry name" value="CAP_sf"/>
</dbReference>
<evidence type="ECO:0000256" key="1">
    <source>
        <dbReference type="SAM" id="MobiDB-lite"/>
    </source>
</evidence>
<sequence>MYRAFLFTTLLPTILLAKIIAAELVELESSRIIRRHQQYRQAVKSSNMIKAAWSEELADKAKSMLSTCPVDVQNLEKEAENSQLGMNIGFSSSVNPSRIRMPDNLPIGIVDLWGSQRANFQLSRGCTQDNCMEYLRMISAGMHKLGCAMAKCAEDSIMVCLYEDVTKIDEKAPYKLGKSCSECTADFPNCELGMCAPMPGAGRPAGEPDIMPQKPSIRPTPAPSPQQPPEVQPDTPPPQVQEKRAEPREEEKDVVLLSARGSDGDEPTTTSRGALSVLGLFNGFPLLVGTALLHLGYSS</sequence>
<dbReference type="EMBL" id="UYSU01037827">
    <property type="protein sequence ID" value="VDL99518.1"/>
    <property type="molecule type" value="Genomic_DNA"/>
</dbReference>
<dbReference type="SMART" id="SM00198">
    <property type="entry name" value="SCP"/>
    <property type="match status" value="1"/>
</dbReference>
<protein>
    <submittedName>
        <fullName evidence="6">Cysteine-rich venom protein Mr30</fullName>
    </submittedName>
</protein>
<keyword evidence="5" id="KW-1185">Reference proteome</keyword>
<dbReference type="PANTHER" id="PTHR10334">
    <property type="entry name" value="CYSTEINE-RICH SECRETORY PROTEIN-RELATED"/>
    <property type="match status" value="1"/>
</dbReference>
<evidence type="ECO:0000313" key="6">
    <source>
        <dbReference type="WBParaSite" id="SSLN_0001363601-mRNA-1"/>
    </source>
</evidence>
<dbReference type="SUPFAM" id="SSF55797">
    <property type="entry name" value="PR-1-like"/>
    <property type="match status" value="1"/>
</dbReference>
<evidence type="ECO:0000259" key="3">
    <source>
        <dbReference type="SMART" id="SM00198"/>
    </source>
</evidence>
<feature type="domain" description="SCP" evidence="3">
    <location>
        <begin position="27"/>
        <end position="170"/>
    </location>
</feature>
<dbReference type="InterPro" id="IPR014044">
    <property type="entry name" value="CAP_dom"/>
</dbReference>
<evidence type="ECO:0000313" key="5">
    <source>
        <dbReference type="Proteomes" id="UP000275846"/>
    </source>
</evidence>
<dbReference type="STRING" id="70667.A0A183T9I5"/>